<protein>
    <submittedName>
        <fullName evidence="2">Uncharacterized protein</fullName>
    </submittedName>
</protein>
<gene>
    <name evidence="2" type="ORF">EJB05_45278</name>
</gene>
<reference evidence="2 3" key="1">
    <citation type="journal article" date="2019" name="Sci. Rep.">
        <title>A high-quality genome of Eragrostis curvula grass provides insights into Poaceae evolution and supports new strategies to enhance forage quality.</title>
        <authorList>
            <person name="Carballo J."/>
            <person name="Santos B.A.C.M."/>
            <person name="Zappacosta D."/>
            <person name="Garbus I."/>
            <person name="Selva J.P."/>
            <person name="Gallo C.A."/>
            <person name="Diaz A."/>
            <person name="Albertini E."/>
            <person name="Caccamo M."/>
            <person name="Echenique V."/>
        </authorList>
    </citation>
    <scope>NUCLEOTIDE SEQUENCE [LARGE SCALE GENOMIC DNA]</scope>
    <source>
        <strain evidence="3">cv. Victoria</strain>
        <tissue evidence="2">Leaf</tissue>
    </source>
</reference>
<feature type="non-terminal residue" evidence="2">
    <location>
        <position position="1"/>
    </location>
</feature>
<feature type="compositionally biased region" description="Polar residues" evidence="1">
    <location>
        <begin position="109"/>
        <end position="119"/>
    </location>
</feature>
<comment type="caution">
    <text evidence="2">The sequence shown here is derived from an EMBL/GenBank/DDBJ whole genome shotgun (WGS) entry which is preliminary data.</text>
</comment>
<evidence type="ECO:0000313" key="3">
    <source>
        <dbReference type="Proteomes" id="UP000324897"/>
    </source>
</evidence>
<organism evidence="2 3">
    <name type="scientific">Eragrostis curvula</name>
    <name type="common">weeping love grass</name>
    <dbReference type="NCBI Taxonomy" id="38414"/>
    <lineage>
        <taxon>Eukaryota</taxon>
        <taxon>Viridiplantae</taxon>
        <taxon>Streptophyta</taxon>
        <taxon>Embryophyta</taxon>
        <taxon>Tracheophyta</taxon>
        <taxon>Spermatophyta</taxon>
        <taxon>Magnoliopsida</taxon>
        <taxon>Liliopsida</taxon>
        <taxon>Poales</taxon>
        <taxon>Poaceae</taxon>
        <taxon>PACMAD clade</taxon>
        <taxon>Chloridoideae</taxon>
        <taxon>Eragrostideae</taxon>
        <taxon>Eragrostidinae</taxon>
        <taxon>Eragrostis</taxon>
    </lineage>
</organism>
<dbReference type="Proteomes" id="UP000324897">
    <property type="component" value="Chromosome 3"/>
</dbReference>
<accession>A0A5J9TL65</accession>
<dbReference type="Gramene" id="TVU11678">
    <property type="protein sequence ID" value="TVU11678"/>
    <property type="gene ID" value="EJB05_45278"/>
</dbReference>
<proteinExistence type="predicted"/>
<feature type="region of interest" description="Disordered" evidence="1">
    <location>
        <begin position="62"/>
        <end position="119"/>
    </location>
</feature>
<dbReference type="AlphaFoldDB" id="A0A5J9TL65"/>
<keyword evidence="3" id="KW-1185">Reference proteome</keyword>
<sequence length="164" mass="17836">MAMATAWLAGSSTRGSRRDGTAATPARPWPSRATPPAPEAEACLLAASALATPARTMLLHMLKDKEIDAPPPSSASTHPPSPLRTRHRGGRPCSDRRVPHPAITGHGEPQQTTPFELDQSGSYVGKRSMMYEAHGEALVLCWVLLYEFMTVHMLTTCMRCVLYI</sequence>
<feature type="region of interest" description="Disordered" evidence="1">
    <location>
        <begin position="1"/>
        <end position="37"/>
    </location>
</feature>
<evidence type="ECO:0000313" key="2">
    <source>
        <dbReference type="EMBL" id="TVU11678.1"/>
    </source>
</evidence>
<name>A0A5J9TL65_9POAL</name>
<evidence type="ECO:0000256" key="1">
    <source>
        <dbReference type="SAM" id="MobiDB-lite"/>
    </source>
</evidence>
<dbReference type="EMBL" id="RWGY01000039">
    <property type="protein sequence ID" value="TVU11678.1"/>
    <property type="molecule type" value="Genomic_DNA"/>
</dbReference>